<feature type="binding site" evidence="8">
    <location>
        <position position="29"/>
    </location>
    <ligand>
        <name>3-phosphoshikimate</name>
        <dbReference type="ChEBI" id="CHEBI:145989"/>
    </ligand>
</feature>
<protein>
    <recommendedName>
        <fullName evidence="8">3-phosphoshikimate 1-carboxyvinyltransferase</fullName>
        <ecNumber evidence="8">2.5.1.19</ecNumber>
    </recommendedName>
    <alternativeName>
        <fullName evidence="8">5-enolpyruvylshikimate-3-phosphate synthase</fullName>
        <shortName evidence="8">EPSP synthase</shortName>
        <shortName evidence="8">EPSPS</shortName>
    </alternativeName>
</protein>
<dbReference type="InterPro" id="IPR001986">
    <property type="entry name" value="Enolpyruvate_Tfrase_dom"/>
</dbReference>
<dbReference type="GO" id="GO:0005737">
    <property type="term" value="C:cytoplasm"/>
    <property type="evidence" value="ECO:0007669"/>
    <property type="project" value="UniProtKB-SubCell"/>
</dbReference>
<feature type="binding site" evidence="8">
    <location>
        <position position="358"/>
    </location>
    <ligand>
        <name>phosphoenolpyruvate</name>
        <dbReference type="ChEBI" id="CHEBI:58702"/>
    </ligand>
</feature>
<evidence type="ECO:0000259" key="9">
    <source>
        <dbReference type="Pfam" id="PF00275"/>
    </source>
</evidence>
<dbReference type="PROSITE" id="PS00104">
    <property type="entry name" value="EPSP_SYNTHASE_1"/>
    <property type="match status" value="1"/>
</dbReference>
<feature type="binding site" evidence="8">
    <location>
        <position position="406"/>
    </location>
    <ligand>
        <name>phosphoenolpyruvate</name>
        <dbReference type="ChEBI" id="CHEBI:58702"/>
    </ligand>
</feature>
<dbReference type="PANTHER" id="PTHR21090">
    <property type="entry name" value="AROM/DEHYDROQUINATE SYNTHASE"/>
    <property type="match status" value="1"/>
</dbReference>
<keyword evidence="3 8" id="KW-0963">Cytoplasm</keyword>
<comment type="catalytic activity">
    <reaction evidence="7">
        <text>3-phosphoshikimate + phosphoenolpyruvate = 5-O-(1-carboxyvinyl)-3-phosphoshikimate + phosphate</text>
        <dbReference type="Rhea" id="RHEA:21256"/>
        <dbReference type="ChEBI" id="CHEBI:43474"/>
        <dbReference type="ChEBI" id="CHEBI:57701"/>
        <dbReference type="ChEBI" id="CHEBI:58702"/>
        <dbReference type="ChEBI" id="CHEBI:145989"/>
        <dbReference type="EC" id="2.5.1.19"/>
    </reaction>
    <physiologicalReaction direction="left-to-right" evidence="7">
        <dbReference type="Rhea" id="RHEA:21257"/>
    </physiologicalReaction>
</comment>
<dbReference type="PANTHER" id="PTHR21090:SF5">
    <property type="entry name" value="PENTAFUNCTIONAL AROM POLYPEPTIDE"/>
    <property type="match status" value="1"/>
</dbReference>
<reference evidence="10" key="1">
    <citation type="submission" date="2019-02" db="EMBL/GenBank/DDBJ databases">
        <title>A novel Candidatus Liberibacter species associated with the New Zealand native fuchsia psyllid, Ctenarytaina fuchsiae.</title>
        <authorList>
            <person name="Thompson S.M."/>
            <person name="Jorgensen N."/>
            <person name="David C."/>
            <person name="Bulman S.R."/>
            <person name="Smith G.R."/>
        </authorList>
    </citation>
    <scope>NUCLEOTIDE SEQUENCE</scope>
    <source>
        <strain evidence="10">Oxford</strain>
    </source>
</reference>
<evidence type="ECO:0000256" key="8">
    <source>
        <dbReference type="HAMAP-Rule" id="MF_00210"/>
    </source>
</evidence>
<dbReference type="InterPro" id="IPR013792">
    <property type="entry name" value="RNA3'P_cycl/enolpyr_Trfase_a/b"/>
</dbReference>
<dbReference type="AlphaFoldDB" id="A0A937AL59"/>
<dbReference type="CDD" id="cd01556">
    <property type="entry name" value="EPSP_synthase"/>
    <property type="match status" value="1"/>
</dbReference>
<dbReference type="GO" id="GO:0009073">
    <property type="term" value="P:aromatic amino acid family biosynthetic process"/>
    <property type="evidence" value="ECO:0007669"/>
    <property type="project" value="UniProtKB-KW"/>
</dbReference>
<comment type="caution">
    <text evidence="8">Lacks conserved residue(s) required for the propagation of feature annotation.</text>
</comment>
<dbReference type="InterPro" id="IPR036968">
    <property type="entry name" value="Enolpyruvate_Tfrase_sf"/>
</dbReference>
<organism evidence="10 11">
    <name type="scientific">Candidatus Liberibacter ctenarytainae</name>
    <dbReference type="NCBI Taxonomy" id="2020335"/>
    <lineage>
        <taxon>Bacteria</taxon>
        <taxon>Pseudomonadati</taxon>
        <taxon>Pseudomonadota</taxon>
        <taxon>Alphaproteobacteria</taxon>
        <taxon>Hyphomicrobiales</taxon>
        <taxon>Rhizobiaceae</taxon>
        <taxon>Liberibacter</taxon>
    </lineage>
</organism>
<dbReference type="InterPro" id="IPR023193">
    <property type="entry name" value="EPSP_synthase_CS"/>
</dbReference>
<dbReference type="EC" id="2.5.1.19" evidence="8"/>
<feature type="domain" description="Enolpyruvate transferase" evidence="9">
    <location>
        <begin position="17"/>
        <end position="439"/>
    </location>
</feature>
<dbReference type="FunFam" id="3.65.10.10:FF:000005">
    <property type="entry name" value="3-phosphoshikimate 1-carboxyvinyltransferase"/>
    <property type="match status" value="1"/>
</dbReference>
<feature type="binding site" evidence="8">
    <location>
        <position position="30"/>
    </location>
    <ligand>
        <name>3-phosphoshikimate</name>
        <dbReference type="ChEBI" id="CHEBI:145989"/>
    </ligand>
</feature>
<dbReference type="GO" id="GO:0003866">
    <property type="term" value="F:3-phosphoshikimate 1-carboxyvinyltransferase activity"/>
    <property type="evidence" value="ECO:0007669"/>
    <property type="project" value="UniProtKB-UniRule"/>
</dbReference>
<name>A0A937AL59_9HYPH</name>
<evidence type="ECO:0000256" key="4">
    <source>
        <dbReference type="ARBA" id="ARBA00022605"/>
    </source>
</evidence>
<keyword evidence="5 8" id="KW-0808">Transferase</keyword>
<comment type="subcellular location">
    <subcellularLocation>
        <location evidence="8">Cytoplasm</location>
    </subcellularLocation>
</comment>
<dbReference type="EMBL" id="SEOL01000002">
    <property type="protein sequence ID" value="MBL0848792.1"/>
    <property type="molecule type" value="Genomic_DNA"/>
</dbReference>
<keyword evidence="6 8" id="KW-0057">Aromatic amino acid biosynthesis</keyword>
<comment type="subunit">
    <text evidence="8">Monomer.</text>
</comment>
<dbReference type="Pfam" id="PF00275">
    <property type="entry name" value="EPSP_synthase"/>
    <property type="match status" value="1"/>
</dbReference>
<proteinExistence type="inferred from homology"/>
<feature type="binding site" evidence="8">
    <location>
        <position position="327"/>
    </location>
    <ligand>
        <name>3-phosphoshikimate</name>
        <dbReference type="ChEBI" id="CHEBI:145989"/>
    </ligand>
</feature>
<gene>
    <name evidence="8 10" type="primary">aroA</name>
    <name evidence="10" type="ORF">EU981_01630</name>
</gene>
<feature type="binding site" evidence="8">
    <location>
        <position position="101"/>
    </location>
    <ligand>
        <name>phosphoenolpyruvate</name>
        <dbReference type="ChEBI" id="CHEBI:58702"/>
    </ligand>
</feature>
<dbReference type="GO" id="GO:0009423">
    <property type="term" value="P:chorismate biosynthetic process"/>
    <property type="evidence" value="ECO:0007669"/>
    <property type="project" value="UniProtKB-UniRule"/>
</dbReference>
<feature type="binding site" evidence="8">
    <location>
        <position position="174"/>
    </location>
    <ligand>
        <name>3-phosphoshikimate</name>
        <dbReference type="ChEBI" id="CHEBI:145989"/>
    </ligand>
</feature>
<comment type="similarity">
    <text evidence="2 8">Belongs to the EPSP synthase family.</text>
</comment>
<dbReference type="PIRSF" id="PIRSF000505">
    <property type="entry name" value="EPSPS"/>
    <property type="match status" value="1"/>
</dbReference>
<feature type="active site" description="Proton acceptor" evidence="8">
    <location>
        <position position="327"/>
    </location>
</feature>
<dbReference type="Gene3D" id="3.65.10.10">
    <property type="entry name" value="Enolpyruvate transferase domain"/>
    <property type="match status" value="2"/>
</dbReference>
<keyword evidence="4 8" id="KW-0028">Amino-acid biosynthesis</keyword>
<comment type="pathway">
    <text evidence="1 8">Metabolic intermediate biosynthesis; chorismate biosynthesis; chorismate from D-erythrose 4-phosphate and phosphoenolpyruvate: step 6/7.</text>
</comment>
<dbReference type="GO" id="GO:0008652">
    <property type="term" value="P:amino acid biosynthetic process"/>
    <property type="evidence" value="ECO:0007669"/>
    <property type="project" value="UniProtKB-KW"/>
</dbReference>
<evidence type="ECO:0000256" key="7">
    <source>
        <dbReference type="ARBA" id="ARBA00044633"/>
    </source>
</evidence>
<feature type="binding site" evidence="8">
    <location>
        <position position="129"/>
    </location>
    <ligand>
        <name>phosphoenolpyruvate</name>
        <dbReference type="ChEBI" id="CHEBI:58702"/>
    </ligand>
</feature>
<feature type="binding site" evidence="8">
    <location>
        <position position="176"/>
    </location>
    <ligand>
        <name>phosphoenolpyruvate</name>
        <dbReference type="ChEBI" id="CHEBI:58702"/>
    </ligand>
</feature>
<evidence type="ECO:0000256" key="5">
    <source>
        <dbReference type="ARBA" id="ARBA00022679"/>
    </source>
</evidence>
<accession>A0A937AL59</accession>
<dbReference type="SUPFAM" id="SSF55205">
    <property type="entry name" value="EPT/RTPC-like"/>
    <property type="match status" value="1"/>
</dbReference>
<feature type="binding site" evidence="8">
    <location>
        <position position="29"/>
    </location>
    <ligand>
        <name>phosphoenolpyruvate</name>
        <dbReference type="ChEBI" id="CHEBI:58702"/>
    </ligand>
</feature>
<evidence type="ECO:0000256" key="2">
    <source>
        <dbReference type="ARBA" id="ARBA00009948"/>
    </source>
</evidence>
<dbReference type="HAMAP" id="MF_00210">
    <property type="entry name" value="EPSP_synth"/>
    <property type="match status" value="1"/>
</dbReference>
<sequence>MSYFVHKKVPVRSSFSSSMHGTICVPGDKSMSHRALILGGIASGETRISGLLESYDTANTIQAMNSLGAYFIKTGMEWVVKGVGNGCLLSPENHLDFGNSGTGCRLVMGAAGIYDFQIVFRGDPSLSKRSMEHILNPLRRMGVQIKSTDNHCPPIVLFGPKTSNPITYRVPIASAQVKSAILLAGLNTPGITTVIEPVKTRDHTEIMLKEFGANVLIEPNSRGESSIHIEGRKNLTGCRLVIPGDLSSAAFPLAAALLVPGSDIKIVNVSINPSRMGLIDTLQEMGADISFLNSRVEIGEDVADIRVRSSNLKGVLVPEERVPLMIDEYPILSIIAAFAEGQTIMKGLRELRFKESDRLSAIVEGLKINNVEYEAGHDYLVVTGSPNGKGLGSSEGHMVPSRLDHRIAMSFLVMGLASEYPVTVDDCGMIPTSFPNFMDLMQCLGARISLGWKDVGANG</sequence>
<evidence type="ECO:0000313" key="10">
    <source>
        <dbReference type="EMBL" id="MBL0848792.1"/>
    </source>
</evidence>
<dbReference type="NCBIfam" id="TIGR01356">
    <property type="entry name" value="aroA"/>
    <property type="match status" value="1"/>
</dbReference>
<evidence type="ECO:0000256" key="3">
    <source>
        <dbReference type="ARBA" id="ARBA00022490"/>
    </source>
</evidence>
<comment type="caution">
    <text evidence="10">The sequence shown here is derived from an EMBL/GenBank/DDBJ whole genome shotgun (WGS) entry which is preliminary data.</text>
</comment>
<feature type="binding site" evidence="8">
    <location>
        <position position="176"/>
    </location>
    <ligand>
        <name>3-phosphoshikimate</name>
        <dbReference type="ChEBI" id="CHEBI:145989"/>
    </ligand>
</feature>
<comment type="function">
    <text evidence="8">Catalyzes the transfer of the enolpyruvyl moiety of phosphoenolpyruvate (PEP) to the 5-hydroxyl of shikimate-3-phosphate (S3P) to produce enolpyruvyl shikimate-3-phosphate and inorganic phosphate.</text>
</comment>
<evidence type="ECO:0000256" key="1">
    <source>
        <dbReference type="ARBA" id="ARBA00004811"/>
    </source>
</evidence>
<evidence type="ECO:0000256" key="6">
    <source>
        <dbReference type="ARBA" id="ARBA00023141"/>
    </source>
</evidence>
<dbReference type="InterPro" id="IPR006264">
    <property type="entry name" value="EPSP_synthase"/>
</dbReference>
<dbReference type="Proteomes" id="UP000736856">
    <property type="component" value="Unassembled WGS sequence"/>
</dbReference>
<evidence type="ECO:0000313" key="11">
    <source>
        <dbReference type="Proteomes" id="UP000736856"/>
    </source>
</evidence>
<feature type="binding site" evidence="8">
    <location>
        <position position="354"/>
    </location>
    <ligand>
        <name>3-phosphoshikimate</name>
        <dbReference type="ChEBI" id="CHEBI:145989"/>
    </ligand>
</feature>
<feature type="binding site" evidence="8">
    <location>
        <position position="34"/>
    </location>
    <ligand>
        <name>3-phosphoshikimate</name>
        <dbReference type="ChEBI" id="CHEBI:145989"/>
    </ligand>
</feature>